<evidence type="ECO:0000256" key="1">
    <source>
        <dbReference type="SAM" id="MobiDB-lite"/>
    </source>
</evidence>
<dbReference type="AlphaFoldDB" id="A0A2M6WWN6"/>
<evidence type="ECO:0000313" key="3">
    <source>
        <dbReference type="Proteomes" id="UP000228596"/>
    </source>
</evidence>
<feature type="region of interest" description="Disordered" evidence="1">
    <location>
        <begin position="27"/>
        <end position="49"/>
    </location>
</feature>
<reference evidence="3" key="1">
    <citation type="submission" date="2017-09" db="EMBL/GenBank/DDBJ databases">
        <title>Depth-based differentiation of microbial function through sediment-hosted aquifers and enrichment of novel symbionts in the deep terrestrial subsurface.</title>
        <authorList>
            <person name="Probst A.J."/>
            <person name="Ladd B."/>
            <person name="Jarett J.K."/>
            <person name="Geller-Mcgrath D.E."/>
            <person name="Sieber C.M.K."/>
            <person name="Emerson J.B."/>
            <person name="Anantharaman K."/>
            <person name="Thomas B.C."/>
            <person name="Malmstrom R."/>
            <person name="Stieglmeier M."/>
            <person name="Klingl A."/>
            <person name="Woyke T."/>
            <person name="Ryan C.M."/>
            <person name="Banfield J.F."/>
        </authorList>
    </citation>
    <scope>NUCLEOTIDE SEQUENCE [LARGE SCALE GENOMIC DNA]</scope>
</reference>
<accession>A0A2M6WWN6</accession>
<comment type="caution">
    <text evidence="2">The sequence shown here is derived from an EMBL/GenBank/DDBJ whole genome shotgun (WGS) entry which is preliminary data.</text>
</comment>
<protein>
    <submittedName>
        <fullName evidence="2">Uncharacterized protein</fullName>
    </submittedName>
</protein>
<organism evidence="2 3">
    <name type="scientific">Candidatus Berkelbacteria bacterium CG10_big_fil_rev_8_21_14_0_10_41_12</name>
    <dbReference type="NCBI Taxonomy" id="1974513"/>
    <lineage>
        <taxon>Bacteria</taxon>
        <taxon>Candidatus Berkelbacteria</taxon>
    </lineage>
</organism>
<dbReference type="EMBL" id="PEZV01000030">
    <property type="protein sequence ID" value="PIT97179.1"/>
    <property type="molecule type" value="Genomic_DNA"/>
</dbReference>
<sequence length="137" mass="15931">MDLKTIRERIRMIEDLEEENRISKELIDGALENSSDYEESNESAKEAGKIKKKIKDQIMAEEANKNALEDVKINREEIKTLKEILSAELAEFYTKNKTDEIRDASGQTRKFKITVRLLPKGKNENRDSYGRYSKDSE</sequence>
<gene>
    <name evidence="2" type="ORF">COT77_02825</name>
</gene>
<proteinExistence type="predicted"/>
<evidence type="ECO:0000313" key="2">
    <source>
        <dbReference type="EMBL" id="PIT97179.1"/>
    </source>
</evidence>
<dbReference type="Proteomes" id="UP000228596">
    <property type="component" value="Unassembled WGS sequence"/>
</dbReference>
<name>A0A2M6WWN6_9BACT</name>